<dbReference type="InterPro" id="IPR027417">
    <property type="entry name" value="P-loop_NTPase"/>
</dbReference>
<proteinExistence type="predicted"/>
<dbReference type="PANTHER" id="PTHR35205:SF1">
    <property type="entry name" value="ZU5 DOMAIN-CONTAINING PROTEIN"/>
    <property type="match status" value="1"/>
</dbReference>
<feature type="compositionally biased region" description="Gly residues" evidence="1">
    <location>
        <begin position="25"/>
        <end position="37"/>
    </location>
</feature>
<comment type="caution">
    <text evidence="3">The sequence shown here is derived from an EMBL/GenBank/DDBJ whole genome shotgun (WGS) entry which is preliminary data.</text>
</comment>
<dbReference type="AlphaFoldDB" id="A0A7W3THE9"/>
<dbReference type="PANTHER" id="PTHR35205">
    <property type="entry name" value="NB-ARC AND TPR DOMAIN PROTEIN"/>
    <property type="match status" value="1"/>
</dbReference>
<sequence length="488" mass="51255">MEREEENKQPRAHGADPARNRNTGAGAGAGDGGGGGVWVSHTGDATASDGGIANSGHLTVGQLTVMAGPREPAPWPHRIGLLPPQATAFQYRDQEHTLAGLLAPHDVDRPDGRADGRGEGSVTGDAGAGKPVVVLVGMGGVGKTQLAAHAARAAWGTGGLDVLVWVTAASREAVVSAYARAGVELCGADPADAESAAERFLAWLTAARDEEGRRCRWLVVLDDVADSKDMRGLWPDPSPAGRVVVTTRRTDAALARRGHQLEVGVFTPAQGLAHLRQALDDDLPDTGDQELAGLAADLGRLPLALAQAAAYLIDTALDVPAYRRLLADRTRDLAETTPDQLPDDQPDAWHAAWTLSIDHANGLRPAGLARPMLALASMLDGNHIPQNVLTSEPAREFLTQHRDAEAPSDGEGSPMVAEEEAYGALRALHRLSLIHHTPPDRHGQDRNPGRNQDRNPDRDPGRSRGDGGGAPAPAPGGTGVVRVHQLVQ</sequence>
<feature type="domain" description="NB-ARC" evidence="2">
    <location>
        <begin position="132"/>
        <end position="257"/>
    </location>
</feature>
<dbReference type="EMBL" id="VKHT01001137">
    <property type="protein sequence ID" value="MBB0246812.1"/>
    <property type="molecule type" value="Genomic_DNA"/>
</dbReference>
<feature type="region of interest" description="Disordered" evidence="1">
    <location>
        <begin position="1"/>
        <end position="50"/>
    </location>
</feature>
<dbReference type="PRINTS" id="PR00364">
    <property type="entry name" value="DISEASERSIST"/>
</dbReference>
<dbReference type="RefSeq" id="WP_267133099.1">
    <property type="nucleotide sequence ID" value="NZ_VKHT01001137.1"/>
</dbReference>
<dbReference type="GO" id="GO:0043531">
    <property type="term" value="F:ADP binding"/>
    <property type="evidence" value="ECO:0007669"/>
    <property type="project" value="InterPro"/>
</dbReference>
<feature type="compositionally biased region" description="Basic and acidic residues" evidence="1">
    <location>
        <begin position="437"/>
        <end position="465"/>
    </location>
</feature>
<dbReference type="SUPFAM" id="SSF52540">
    <property type="entry name" value="P-loop containing nucleoside triphosphate hydrolases"/>
    <property type="match status" value="1"/>
</dbReference>
<feature type="region of interest" description="Disordered" evidence="1">
    <location>
        <begin position="104"/>
        <end position="125"/>
    </location>
</feature>
<dbReference type="Proteomes" id="UP000538929">
    <property type="component" value="Unassembled WGS sequence"/>
</dbReference>
<dbReference type="Pfam" id="PF00931">
    <property type="entry name" value="NB-ARC"/>
    <property type="match status" value="1"/>
</dbReference>
<name>A0A7W3THE9_9ACTN</name>
<evidence type="ECO:0000313" key="4">
    <source>
        <dbReference type="Proteomes" id="UP000538929"/>
    </source>
</evidence>
<feature type="compositionally biased region" description="Basic and acidic residues" evidence="1">
    <location>
        <begin position="1"/>
        <end position="19"/>
    </location>
</feature>
<feature type="region of interest" description="Disordered" evidence="1">
    <location>
        <begin position="436"/>
        <end position="488"/>
    </location>
</feature>
<keyword evidence="4" id="KW-1185">Reference proteome</keyword>
<feature type="non-terminal residue" evidence="3">
    <location>
        <position position="488"/>
    </location>
</feature>
<evidence type="ECO:0000256" key="1">
    <source>
        <dbReference type="SAM" id="MobiDB-lite"/>
    </source>
</evidence>
<dbReference type="Gene3D" id="3.40.50.300">
    <property type="entry name" value="P-loop containing nucleotide triphosphate hydrolases"/>
    <property type="match status" value="1"/>
</dbReference>
<protein>
    <recommendedName>
        <fullName evidence="2">NB-ARC domain-containing protein</fullName>
    </recommendedName>
</protein>
<evidence type="ECO:0000259" key="2">
    <source>
        <dbReference type="Pfam" id="PF00931"/>
    </source>
</evidence>
<feature type="compositionally biased region" description="Basic and acidic residues" evidence="1">
    <location>
        <begin position="105"/>
        <end position="118"/>
    </location>
</feature>
<evidence type="ECO:0000313" key="3">
    <source>
        <dbReference type="EMBL" id="MBB0246812.1"/>
    </source>
</evidence>
<organism evidence="3 4">
    <name type="scientific">Streptomyces alkaliphilus</name>
    <dbReference type="NCBI Taxonomy" id="1472722"/>
    <lineage>
        <taxon>Bacteria</taxon>
        <taxon>Bacillati</taxon>
        <taxon>Actinomycetota</taxon>
        <taxon>Actinomycetes</taxon>
        <taxon>Kitasatosporales</taxon>
        <taxon>Streptomycetaceae</taxon>
        <taxon>Streptomyces</taxon>
    </lineage>
</organism>
<gene>
    <name evidence="3" type="ORF">FNQ90_22500</name>
</gene>
<dbReference type="InterPro" id="IPR002182">
    <property type="entry name" value="NB-ARC"/>
</dbReference>
<reference evidence="4" key="1">
    <citation type="submission" date="2019-10" db="EMBL/GenBank/DDBJ databases">
        <title>Streptomyces sp. nov., a novel actinobacterium isolated from alkaline environment.</title>
        <authorList>
            <person name="Golinska P."/>
        </authorList>
    </citation>
    <scope>NUCLEOTIDE SEQUENCE [LARGE SCALE GENOMIC DNA]</scope>
    <source>
        <strain evidence="4">DSM 42118</strain>
    </source>
</reference>
<feature type="non-terminal residue" evidence="3">
    <location>
        <position position="1"/>
    </location>
</feature>
<accession>A0A7W3THE9</accession>